<dbReference type="CDD" id="cd23169">
    <property type="entry name" value="ps-ssRNAv-Picornavirales"/>
    <property type="match status" value="1"/>
</dbReference>
<evidence type="ECO:0000313" key="19">
    <source>
        <dbReference type="EMBL" id="AHI87751.1"/>
    </source>
</evidence>
<keyword evidence="3" id="KW-0696">RNA-directed RNA polymerase</keyword>
<evidence type="ECO:0000256" key="1">
    <source>
        <dbReference type="ARBA" id="ARBA00004328"/>
    </source>
</evidence>
<keyword evidence="20" id="KW-1185">Reference proteome</keyword>
<dbReference type="Pfam" id="PF00910">
    <property type="entry name" value="RNA_helicase"/>
    <property type="match status" value="1"/>
</dbReference>
<dbReference type="InterPro" id="IPR007094">
    <property type="entry name" value="RNA-dir_pol_PSvirus"/>
</dbReference>
<evidence type="ECO:0000256" key="8">
    <source>
        <dbReference type="ARBA" id="ARBA00022741"/>
    </source>
</evidence>
<dbReference type="GO" id="GO:0003724">
    <property type="term" value="F:RNA helicase activity"/>
    <property type="evidence" value="ECO:0007669"/>
    <property type="project" value="InterPro"/>
</dbReference>
<dbReference type="InterPro" id="IPR014872">
    <property type="entry name" value="Dicistrovirus_capsid-polyPr_C"/>
</dbReference>
<dbReference type="SUPFAM" id="SSF88633">
    <property type="entry name" value="Positive stranded ssRNA viruses"/>
    <property type="match status" value="3"/>
</dbReference>
<keyword evidence="13" id="KW-0946">Virion</keyword>
<evidence type="ECO:0000256" key="2">
    <source>
        <dbReference type="ARBA" id="ARBA00020107"/>
    </source>
</evidence>
<reference evidence="19 20" key="1">
    <citation type="journal article" date="2014" name="PLoS ONE">
        <title>Genetic Characterization of a Novel Iflavirus Associated with Vomiting Disease in the Chinese Oak Silkmoth Antheraea pernyi.</title>
        <authorList>
            <person name="Geng P."/>
            <person name="Li W."/>
            <person name="Lin L."/>
            <person name="de Miranda J.R."/>
            <person name="Emrich S."/>
            <person name="An L."/>
            <person name="Terenius O."/>
        </authorList>
    </citation>
    <scope>NUCLEOTIDE SEQUENCE [LARGE SCALE GENOMIC DNA]</scope>
    <source>
        <strain evidence="19">LnApIV-02</strain>
    </source>
</reference>
<keyword evidence="8" id="KW-0547">Nucleotide-binding</keyword>
<dbReference type="PROSITE" id="PS51218">
    <property type="entry name" value="SF3_HELICASE_2"/>
    <property type="match status" value="1"/>
</dbReference>
<evidence type="ECO:0000256" key="5">
    <source>
        <dbReference type="ARBA" id="ARBA00022670"/>
    </source>
</evidence>
<accession>W6CLS3</accession>
<dbReference type="Gene3D" id="2.40.10.10">
    <property type="entry name" value="Trypsin-like serine proteases"/>
    <property type="match status" value="1"/>
</dbReference>
<keyword evidence="16" id="KW-1133">Transmembrane helix</keyword>
<evidence type="ECO:0000256" key="4">
    <source>
        <dbReference type="ARBA" id="ARBA00022561"/>
    </source>
</evidence>
<dbReference type="Gene3D" id="3.30.70.270">
    <property type="match status" value="1"/>
</dbReference>
<feature type="transmembrane region" description="Helical" evidence="16">
    <location>
        <begin position="1380"/>
        <end position="1402"/>
    </location>
</feature>
<dbReference type="InterPro" id="IPR014759">
    <property type="entry name" value="Helicase_SF3_ssRNA_vir"/>
</dbReference>
<dbReference type="InterPro" id="IPR000605">
    <property type="entry name" value="Helicase_SF3_ssDNA/RNA_vir"/>
</dbReference>
<evidence type="ECO:0000256" key="9">
    <source>
        <dbReference type="ARBA" id="ARBA00022801"/>
    </source>
</evidence>
<dbReference type="Pfam" id="PF00073">
    <property type="entry name" value="Rhv"/>
    <property type="match status" value="1"/>
</dbReference>
<dbReference type="GO" id="GO:0005198">
    <property type="term" value="F:structural molecule activity"/>
    <property type="evidence" value="ECO:0007669"/>
    <property type="project" value="InterPro"/>
</dbReference>
<dbReference type="RefSeq" id="YP_009002581.1">
    <property type="nucleotide sequence ID" value="NC_023483.1"/>
</dbReference>
<evidence type="ECO:0000259" key="17">
    <source>
        <dbReference type="PROSITE" id="PS50507"/>
    </source>
</evidence>
<dbReference type="InterPro" id="IPR043504">
    <property type="entry name" value="Peptidase_S1_PA_chymotrypsin"/>
</dbReference>
<protein>
    <recommendedName>
        <fullName evidence="2">Genome polyprotein</fullName>
    </recommendedName>
</protein>
<dbReference type="InterPro" id="IPR043128">
    <property type="entry name" value="Rev_trsase/Diguanyl_cyclase"/>
</dbReference>
<comment type="subcellular location">
    <subcellularLocation>
        <location evidence="1">Virion</location>
    </subcellularLocation>
</comment>
<evidence type="ECO:0000313" key="20">
    <source>
        <dbReference type="Proteomes" id="UP000207745"/>
    </source>
</evidence>
<dbReference type="Pfam" id="PF08762">
    <property type="entry name" value="CRPV_capsid"/>
    <property type="match status" value="1"/>
</dbReference>
<evidence type="ECO:0000256" key="11">
    <source>
        <dbReference type="ARBA" id="ARBA00022807"/>
    </source>
</evidence>
<keyword evidence="7" id="KW-0548">Nucleotidyltransferase</keyword>
<keyword evidence="12" id="KW-0067">ATP-binding</keyword>
<feature type="region of interest" description="Disordered" evidence="15">
    <location>
        <begin position="2559"/>
        <end position="2578"/>
    </location>
</feature>
<dbReference type="Proteomes" id="UP000207745">
    <property type="component" value="Segment"/>
</dbReference>
<feature type="domain" description="SF3 helicase" evidence="18">
    <location>
        <begin position="1588"/>
        <end position="1757"/>
    </location>
</feature>
<name>W6CLS3_9VIRU</name>
<dbReference type="InterPro" id="IPR001676">
    <property type="entry name" value="Picornavirus_capsid"/>
</dbReference>
<evidence type="ECO:0000256" key="16">
    <source>
        <dbReference type="SAM" id="Phobius"/>
    </source>
</evidence>
<dbReference type="CDD" id="cd00205">
    <property type="entry name" value="rhv_like"/>
    <property type="match status" value="2"/>
</dbReference>
<dbReference type="SUPFAM" id="SSF56672">
    <property type="entry name" value="DNA/RNA polymerases"/>
    <property type="match status" value="1"/>
</dbReference>
<keyword evidence="14" id="KW-0693">Viral RNA replication</keyword>
<proteinExistence type="predicted"/>
<dbReference type="InterPro" id="IPR001205">
    <property type="entry name" value="RNA-dir_pol_C"/>
</dbReference>
<dbReference type="Pfam" id="PF00680">
    <property type="entry name" value="RdRP_1"/>
    <property type="match status" value="1"/>
</dbReference>
<organism evidence="19 20">
    <name type="scientific">Antheraea pernyi iflavirus</name>
    <dbReference type="NCBI Taxonomy" id="1460071"/>
    <lineage>
        <taxon>Viruses</taxon>
        <taxon>Riboviria</taxon>
        <taxon>Orthornavirae</taxon>
        <taxon>Pisuviricota</taxon>
        <taxon>Pisoniviricetes</taxon>
        <taxon>Picornavirales</taxon>
        <taxon>Iflaviridae</taxon>
        <taxon>Iflavirus</taxon>
        <taxon>Iflavirus vomitus</taxon>
    </lineage>
</organism>
<evidence type="ECO:0000256" key="15">
    <source>
        <dbReference type="SAM" id="MobiDB-lite"/>
    </source>
</evidence>
<evidence type="ECO:0000256" key="10">
    <source>
        <dbReference type="ARBA" id="ARBA00022806"/>
    </source>
</evidence>
<dbReference type="Gene3D" id="2.60.120.20">
    <property type="match status" value="3"/>
</dbReference>
<evidence type="ECO:0000256" key="14">
    <source>
        <dbReference type="ARBA" id="ARBA00022953"/>
    </source>
</evidence>
<dbReference type="GO" id="GO:0003723">
    <property type="term" value="F:RNA binding"/>
    <property type="evidence" value="ECO:0007669"/>
    <property type="project" value="InterPro"/>
</dbReference>
<dbReference type="Gene3D" id="1.20.960.20">
    <property type="match status" value="1"/>
</dbReference>
<dbReference type="PROSITE" id="PS50507">
    <property type="entry name" value="RDRP_SSRNA_POS"/>
    <property type="match status" value="1"/>
</dbReference>
<keyword evidence="6" id="KW-0808">Transferase</keyword>
<evidence type="ECO:0000256" key="13">
    <source>
        <dbReference type="ARBA" id="ARBA00022844"/>
    </source>
</evidence>
<dbReference type="InterPro" id="IPR009003">
    <property type="entry name" value="Peptidase_S1_PA"/>
</dbReference>
<keyword evidence="11" id="KW-0788">Thiol protease</keyword>
<feature type="domain" description="RdRp catalytic" evidence="17">
    <location>
        <begin position="2779"/>
        <end position="2906"/>
    </location>
</feature>
<dbReference type="EMBL" id="KF751885">
    <property type="protein sequence ID" value="AHI87751.1"/>
    <property type="molecule type" value="Genomic_RNA"/>
</dbReference>
<evidence type="ECO:0000256" key="6">
    <source>
        <dbReference type="ARBA" id="ARBA00022679"/>
    </source>
</evidence>
<keyword evidence="4" id="KW-0167">Capsid protein</keyword>
<dbReference type="KEGG" id="vg:18388304"/>
<dbReference type="InterPro" id="IPR029053">
    <property type="entry name" value="Viral_coat"/>
</dbReference>
<dbReference type="GO" id="GO:0008234">
    <property type="term" value="F:cysteine-type peptidase activity"/>
    <property type="evidence" value="ECO:0007669"/>
    <property type="project" value="UniProtKB-KW"/>
</dbReference>
<dbReference type="GO" id="GO:0003968">
    <property type="term" value="F:RNA-directed RNA polymerase activity"/>
    <property type="evidence" value="ECO:0007669"/>
    <property type="project" value="UniProtKB-KW"/>
</dbReference>
<keyword evidence="16" id="KW-0812">Transmembrane</keyword>
<dbReference type="GO" id="GO:0006351">
    <property type="term" value="P:DNA-templated transcription"/>
    <property type="evidence" value="ECO:0007669"/>
    <property type="project" value="InterPro"/>
</dbReference>
<dbReference type="InterPro" id="IPR033703">
    <property type="entry name" value="Rhv-like"/>
</dbReference>
<keyword evidence="10" id="KW-0347">Helicase</keyword>
<dbReference type="GO" id="GO:0039694">
    <property type="term" value="P:viral RNA genome replication"/>
    <property type="evidence" value="ECO:0007669"/>
    <property type="project" value="InterPro"/>
</dbReference>
<evidence type="ECO:0000259" key="18">
    <source>
        <dbReference type="PROSITE" id="PS51218"/>
    </source>
</evidence>
<dbReference type="GO" id="GO:0005524">
    <property type="term" value="F:ATP binding"/>
    <property type="evidence" value="ECO:0007669"/>
    <property type="project" value="UniProtKB-KW"/>
</dbReference>
<evidence type="ECO:0000256" key="7">
    <source>
        <dbReference type="ARBA" id="ARBA00022695"/>
    </source>
</evidence>
<sequence>MSFNMILDSVFSDLIAAEFDSKSNKLRIEYDGRYEHRHAFGLSSQLDDDRLEDEWRFQFNKIVKQRNWLWYMCKNCKYVELDEYFGTDFTFENMNLRLQIEHELQCKNDTRFKYINRQPKFVNFSVSGLDVEELDLSSDSEVEIPECVNQGCSQCKVIYRKNKNRVSKDKYLKSIRHLYNEALNPIYKPTVEPIPLDHRDYNMLYSISLKLRNIIRYLESLREKCIIPSILRRKSSLEEYVMEPLSYQGSGFPTHVKGDSGMDLRKKSNKPQCCAYCPTIVCMTCFKGEGCCDCRHVKYEGSKCNNQRCYLDVCQQDDPAAYQGGVEQDVGGDTDVVQTFKAHNVVLTETERSQHDSTAVSNPRWGSLVSSDTISDMDTLVNRWFRVGTYSWTTSLGRNATIRSINLPRDAIFAGVSTCNQPNTIPFRIHRYWRGDMIVKIHVNCNKFQIGQLQCSWYYQPKADAAFTFRNNVYTRSGTHHCIISAAPNNEVELRIPYKAYKSMYHTKTFAGDQKDLPLDLGTLFITVLSPLKTTGETSPRCSFTVFVKFENNEFTGMLAGDVDVPSQARDDLEYQMDGVGSLLSTAVPLVEKMLVGSGNDNNRDNPPQNNPPNYFVPTASHSWSIGTDIVEPLHNLRLSGRAQTRHPDSDPDEMRVDVLKRKYMLCDIFSWSQQNMNGNVLWSYPVNPIPPKSRIPVVAQPDTNVLRSYQITPIGFLSSLFQYWRGSIEYRFDIVASQFHSGKLLLAYIPGIGEGEVVTIDQARASPHIVISLDNAMTYTWKVPYVADRPWWPRRYAGESVSNNVASPSKIFAFVLNELVMAETVPDSVEILVYMRGGEDMEFAVPVQPSIGLGYDRNYVSSRNTSDVFPVSTTSEFYVGHWHSAPLVHVLRHAATSEAVGRFSEPILDRPAYYTLSRNLPNANVGVSITLRSISTFVFLKGIGFSEYISLPIYSNNSLDSRQRLEDIARAAFSNGYTYGAWVSQFVITQPNTASVNGFGFIPASYTPASNTYGGGKTIPFIATEVNPSIELEDLEFQGNREESLALIDDTQRLRSTNHGMYTYGEKFQDLKDLGRRYQIYGWTTVPKNQIERDPGACSFLFPVLPQGLSLAVNTSTTVNQIWNRAREGHIPLIASLYRFYRGSLRIRIVVSNAPDLIVWVQHRPDRRLDRDVITPCTQVSTAEAVFNHTYGVYMQALRVNNVIEIEVPYYQMANYGLLQKPIISEGPTVQDWSRFYSLGELSVGFFGEQPSADVRCTIYYSMADDCRFTTYQGVPPMVLLDDLPEFQGNMELQFQGFTDYFKSSPKEVGAQIAEGAAETIYPQVQSMLDDFVTSFQSKIGDAYSSVAESLKSIELTTKLASIGSQIIHAINNPSPSTIAISVVSILITLGLITMVSYTIVSKYVIDIWHWIMNKVSSNKVQVEVGIEATEGELQYHSDTDNAVTGFLSIICGGLCTLFGMKNSIKYKPASDCLFKEISNGMRMSNVCFVFFRNLMSVIGDMKAMVVSYVYPGFNAAESLMEGKDIIEKWAEQSLGILDPIVSQNIKYNRDLHIRLIDCYAFGKILKVKASVTQFPGIIQMVNNIFDKLHKLYVDLIAQGIDPHVRKLPFVIYNYGAPEIGKSHLTTNICSALCKDQGITTETSLMCVLNATSKFWDDCDRQPCLVMDDAFNIKKGPMFEDQVAAIFNIVSPVVLVPPKAAVEDKGRPYNPEIFVLNSNTDFQRTEVCEQIALWRRRDILIKSELDPDFVKPDCIHCQQKLRVDSRLPKEAIVSLKDFHHLRFKYTFDVTNPGCAYLPENRYMKYDELINLLKEIFKKNREAENYKFAERVARCNEVVNDFPSLVSNVDNLETLWNEAILKRQASVELVKNSTLSSISKHFAAHINEKWSDCKHGVFKSIYKTLYPGRNIYDLMNPTCGQCIAIKHQCISCQISYEKLLKQSSTEPTVTYHPSPSTSASSIEILFSDKKTGPLKYEGCTIEEVEDDEPTPSTSKDVSTPVFDHDIKYVLSESGQRWLKDLNTQYHANVLRDFKLFLDFHQSGISVALRRYPVYARNGKILKEVCEKFCTCLHNSKSNPPIIYKGKFAFINPTSPDVPDVIESLVCDMRCWMCLPWIHHRIVDSCLSIRDTLIESWMCCMNDRHLVFDKISFDNIMSKLTKWVWDFYYNQMKPAAKAAFTFLTSVQGWLISAVFLTTIFSTVVLGVGTYEACTTAGSGNLGRAMVDMNTMGSGRPPQRAGIGYQAKSYDASKPKVTKAPKAKVHTPVRATNKAEYQSAQQFEVVQQRLRNNMSSIDVVFTNIEGKEVRVRNYGLMLRDQQMLIQRHYYDFWRRLDLTAKFYFNNKVVKLDNVDGILLNNFFDLEIDWFMTPDLEYFDSNFGILHLPKIVPAFKDLTRFIAKSNEHQYIKFDECYLYSSLSDTNMHCVMNVEHDREVTDSNGWLRLSECYSYKYSTVGLCGSALLCSTLERPIIGIHFAGTKTFGFAEPISYESFNDLKVTHYEYQLCDLRLDGKEAAIEFDTLLYPQGTVPEAYKHHQGSVSQYIPSLIHGAYEVDTEPNPLSPKDTRLPPGNPPLKRGVEHMGRPPLDFPNKLLDPAADDLNDVILRNVKPIRNGVGKLSLQDAICGNVNVKGFEPLEWSSSEGFPLKSLRPPHVKGKKWLFDLEETSNGYVLKGMHGELKRQLIVCEQLRRQGIRCATLFVDCLKDTCIDIKKCSIPGKTRIFSISPVQYTIAFKQYFGDFIASYQEARLSAEHGIGINVDSLEWSQVANYITTYGDNIIAGDYKNFGPSLMLKCVEKAFDIIMNWYERYDNDEERQLIRRVLLSEILHAQHLCLNVVYGVPCGIPSGSPITTPLNSLVNSLYLRCGWKSITNQNFSTMHENVRILTYGDDVCINVSDMYKDIYNTETLSLFFKEYNIVFTDIDKSDVIIKYRNLNNVSFLKRSFILHPNSKFIFLAPIELQSIRKCVNWITRKGDPLANTLENCKQACELAFGHGPQYYGEVREFLEKECMKRTGKCFIAPRWYEKSEICYNI</sequence>
<keyword evidence="16" id="KW-0472">Membrane</keyword>
<dbReference type="SUPFAM" id="SSF50494">
    <property type="entry name" value="Trypsin-like serine proteases"/>
    <property type="match status" value="1"/>
</dbReference>
<keyword evidence="5" id="KW-0645">Protease</keyword>
<dbReference type="GO" id="GO:0006508">
    <property type="term" value="P:proteolysis"/>
    <property type="evidence" value="ECO:0007669"/>
    <property type="project" value="UniProtKB-KW"/>
</dbReference>
<dbReference type="InterPro" id="IPR043502">
    <property type="entry name" value="DNA/RNA_pol_sf"/>
</dbReference>
<evidence type="ECO:0000256" key="3">
    <source>
        <dbReference type="ARBA" id="ARBA00022484"/>
    </source>
</evidence>
<evidence type="ECO:0000256" key="12">
    <source>
        <dbReference type="ARBA" id="ARBA00022840"/>
    </source>
</evidence>
<dbReference type="GO" id="GO:0019028">
    <property type="term" value="C:viral capsid"/>
    <property type="evidence" value="ECO:0007669"/>
    <property type="project" value="UniProtKB-KW"/>
</dbReference>
<dbReference type="GeneID" id="18388304"/>
<keyword evidence="9" id="KW-0378">Hydrolase</keyword>